<protein>
    <submittedName>
        <fullName evidence="3">Hypothetical DNA-binding protein</fullName>
    </submittedName>
</protein>
<dbReference type="InterPro" id="IPR013559">
    <property type="entry name" value="YheO"/>
</dbReference>
<name>Q6LMX0_PHOPR</name>
<dbReference type="STRING" id="298386.PBPRA3028"/>
<proteinExistence type="predicted"/>
<evidence type="ECO:0000259" key="2">
    <source>
        <dbReference type="Pfam" id="PF13309"/>
    </source>
</evidence>
<evidence type="ECO:0000313" key="3">
    <source>
        <dbReference type="EMBL" id="CAG21356.1"/>
    </source>
</evidence>
<keyword evidence="4" id="KW-1185">Reference proteome</keyword>
<reference evidence="4" key="1">
    <citation type="journal article" date="2005" name="Science">
        <title>Life at depth: Photobacterium profundum genome sequence and expression analysis.</title>
        <authorList>
            <person name="Vezzi A."/>
            <person name="Campanaro S."/>
            <person name="D'Angelo M."/>
            <person name="Simonato F."/>
            <person name="Vitulo N."/>
            <person name="Lauro F.M."/>
            <person name="Cestaro A."/>
            <person name="Malacrida G."/>
            <person name="Simionati B."/>
            <person name="Cannata N."/>
            <person name="Romualdi C."/>
            <person name="Bartlett D.H."/>
            <person name="Valle G."/>
        </authorList>
    </citation>
    <scope>NUCLEOTIDE SEQUENCE [LARGE SCALE GENOMIC DNA]</scope>
    <source>
        <strain evidence="4">ATCC BAA-1253 / SS9</strain>
    </source>
</reference>
<dbReference type="HOGENOM" id="CLU_080179_3_0_6"/>
<dbReference type="Pfam" id="PF13309">
    <property type="entry name" value="HTH_22"/>
    <property type="match status" value="1"/>
</dbReference>
<dbReference type="InterPro" id="IPR039446">
    <property type="entry name" value="DauR-like"/>
</dbReference>
<dbReference type="Pfam" id="PF08348">
    <property type="entry name" value="PAS_6"/>
    <property type="match status" value="1"/>
</dbReference>
<dbReference type="eggNOG" id="COG2964">
    <property type="taxonomic scope" value="Bacteria"/>
</dbReference>
<feature type="domain" description="Transcriptional regulator DauR-like HTH" evidence="2">
    <location>
        <begin position="160"/>
        <end position="217"/>
    </location>
</feature>
<dbReference type="Proteomes" id="UP000000593">
    <property type="component" value="Chromosome 1"/>
</dbReference>
<dbReference type="KEGG" id="ppr:PBPRA3028"/>
<feature type="domain" description="YheO-like" evidence="1">
    <location>
        <begin position="20"/>
        <end position="127"/>
    </location>
</feature>
<sequence>MIKMDALTSHEFTESDRLILKSQIPFMECLGTMFGDNCELVLHSFENLHESVIHIVNGHVTGRKIGAPVTNIALEKLSEFCNSNETWDVYFSNKNGEKRTFKSSSTLITNFDGVAIGMICINYSLEVSMYSFMKSFMHEPVKRKTENFSNDINSMVLSHLDPIKHQVYSDTNVPSKNKVQEIIKQLYKIGLFELPITTKIVSSELSVSTATVYKHLRQINRVKLDMHIPNRECCK</sequence>
<gene>
    <name evidence="3" type="primary">Y1832</name>
    <name evidence="3" type="ordered locus">PBPRA3028</name>
</gene>
<accession>Q6LMX0</accession>
<dbReference type="AlphaFoldDB" id="Q6LMX0"/>
<dbReference type="InterPro" id="IPR039445">
    <property type="entry name" value="DauR-like_HTH"/>
</dbReference>
<evidence type="ECO:0000313" key="4">
    <source>
        <dbReference type="Proteomes" id="UP000000593"/>
    </source>
</evidence>
<dbReference type="EMBL" id="CR378672">
    <property type="protein sequence ID" value="CAG21356.1"/>
    <property type="molecule type" value="Genomic_DNA"/>
</dbReference>
<dbReference type="GO" id="GO:0003677">
    <property type="term" value="F:DNA binding"/>
    <property type="evidence" value="ECO:0007669"/>
    <property type="project" value="UniProtKB-KW"/>
</dbReference>
<evidence type="ECO:0000259" key="1">
    <source>
        <dbReference type="Pfam" id="PF08348"/>
    </source>
</evidence>
<dbReference type="PANTHER" id="PTHR35568">
    <property type="entry name" value="TRANSCRIPTIONAL REGULATOR DAUR"/>
    <property type="match status" value="1"/>
</dbReference>
<dbReference type="PANTHER" id="PTHR35568:SF1">
    <property type="entry name" value="TRANSCRIPTIONAL REGULATOR DAUR"/>
    <property type="match status" value="1"/>
</dbReference>
<organism evidence="3 4">
    <name type="scientific">Photobacterium profundum (strain SS9)</name>
    <dbReference type="NCBI Taxonomy" id="298386"/>
    <lineage>
        <taxon>Bacteria</taxon>
        <taxon>Pseudomonadati</taxon>
        <taxon>Pseudomonadota</taxon>
        <taxon>Gammaproteobacteria</taxon>
        <taxon>Vibrionales</taxon>
        <taxon>Vibrionaceae</taxon>
        <taxon>Photobacterium</taxon>
    </lineage>
</organism>
<keyword evidence="3" id="KW-0238">DNA-binding</keyword>